<dbReference type="GO" id="GO:0005524">
    <property type="term" value="F:ATP binding"/>
    <property type="evidence" value="ECO:0007669"/>
    <property type="project" value="UniProtKB-UniRule"/>
</dbReference>
<dbReference type="InterPro" id="IPR027417">
    <property type="entry name" value="P-loop_NTPase"/>
</dbReference>
<evidence type="ECO:0000256" key="6">
    <source>
        <dbReference type="ARBA" id="ARBA00022840"/>
    </source>
</evidence>
<keyword evidence="8 9" id="KW-0131">Cell cycle</keyword>
<dbReference type="EMBL" id="RKRE01000001">
    <property type="protein sequence ID" value="RPF49402.1"/>
    <property type="molecule type" value="Genomic_DNA"/>
</dbReference>
<dbReference type="SMART" id="SM00382">
    <property type="entry name" value="AAA"/>
    <property type="match status" value="1"/>
</dbReference>
<organism evidence="11 12">
    <name type="scientific">Thermodesulfitimonas autotrophica</name>
    <dbReference type="NCBI Taxonomy" id="1894989"/>
    <lineage>
        <taxon>Bacteria</taxon>
        <taxon>Bacillati</taxon>
        <taxon>Bacillota</taxon>
        <taxon>Clostridia</taxon>
        <taxon>Thermoanaerobacterales</taxon>
        <taxon>Thermoanaerobacteraceae</taxon>
        <taxon>Thermodesulfitimonas</taxon>
    </lineage>
</organism>
<evidence type="ECO:0000313" key="11">
    <source>
        <dbReference type="EMBL" id="RPF49402.1"/>
    </source>
</evidence>
<dbReference type="GO" id="GO:0022857">
    <property type="term" value="F:transmembrane transporter activity"/>
    <property type="evidence" value="ECO:0007669"/>
    <property type="project" value="TreeGrafter"/>
</dbReference>
<evidence type="ECO:0000256" key="2">
    <source>
        <dbReference type="ARBA" id="ARBA00020019"/>
    </source>
</evidence>
<dbReference type="AlphaFoldDB" id="A0A3N5BP48"/>
<dbReference type="PANTHER" id="PTHR24220:SF470">
    <property type="entry name" value="CELL DIVISION ATP-BINDING PROTEIN FTSE"/>
    <property type="match status" value="1"/>
</dbReference>
<comment type="subunit">
    <text evidence="9">Homodimer. Forms a membrane-associated complex with FtsX.</text>
</comment>
<feature type="domain" description="ABC transporter" evidence="10">
    <location>
        <begin position="2"/>
        <end position="226"/>
    </location>
</feature>
<dbReference type="OrthoDB" id="9810992at2"/>
<comment type="caution">
    <text evidence="11">The sequence shown here is derived from an EMBL/GenBank/DDBJ whole genome shotgun (WGS) entry which is preliminary data.</text>
</comment>
<keyword evidence="5 9" id="KW-0547">Nucleotide-binding</keyword>
<dbReference type="GO" id="GO:0016887">
    <property type="term" value="F:ATP hydrolysis activity"/>
    <property type="evidence" value="ECO:0007669"/>
    <property type="project" value="InterPro"/>
</dbReference>
<evidence type="ECO:0000256" key="8">
    <source>
        <dbReference type="ARBA" id="ARBA00023306"/>
    </source>
</evidence>
<comment type="subcellular location">
    <subcellularLocation>
        <location evidence="9">Cell membrane</location>
        <topology evidence="9">Peripheral membrane protein</topology>
        <orientation evidence="9">Cytoplasmic side</orientation>
    </subcellularLocation>
</comment>
<dbReference type="PROSITE" id="PS50893">
    <property type="entry name" value="ABC_TRANSPORTER_2"/>
    <property type="match status" value="1"/>
</dbReference>
<sequence length="228" mass="25697">MIRFYNVTKVYPNGAKALVDVTFTLNRGEFVFVVGPSGAGKTTLAKLIYREELPTRGQVIFNGKNIARLRPREVSLLRRQVGMVFQDFRLLPRKTVFENVALALEITGQPWREIKKRVPEVLSRVGLLSKANSFPYQLSGGEQQRVCLARALVNRPALVIADEPTGNLDAENARELIRLLLEINRDGTTVLMATHALDIVNVLQKRVIALDEGRLVEYAMQESYRYGT</sequence>
<dbReference type="Pfam" id="PF00005">
    <property type="entry name" value="ABC_tran"/>
    <property type="match status" value="1"/>
</dbReference>
<dbReference type="FunFam" id="3.40.50.300:FF:000056">
    <property type="entry name" value="Cell division ATP-binding protein FtsE"/>
    <property type="match status" value="1"/>
</dbReference>
<dbReference type="NCBIfam" id="TIGR02673">
    <property type="entry name" value="FtsE"/>
    <property type="match status" value="1"/>
</dbReference>
<proteinExistence type="inferred from homology"/>
<dbReference type="GO" id="GO:0005886">
    <property type="term" value="C:plasma membrane"/>
    <property type="evidence" value="ECO:0007669"/>
    <property type="project" value="UniProtKB-SubCell"/>
</dbReference>
<accession>A0A3N5BP48</accession>
<keyword evidence="3 9" id="KW-1003">Cell membrane</keyword>
<keyword evidence="12" id="KW-1185">Reference proteome</keyword>
<dbReference type="InterPro" id="IPR015854">
    <property type="entry name" value="ABC_transpr_LolD-like"/>
</dbReference>
<comment type="function">
    <text evidence="9">Part of the ABC transporter FtsEX involved in cellular division.</text>
</comment>
<evidence type="ECO:0000256" key="1">
    <source>
        <dbReference type="ARBA" id="ARBA00005417"/>
    </source>
</evidence>
<evidence type="ECO:0000256" key="5">
    <source>
        <dbReference type="ARBA" id="ARBA00022741"/>
    </source>
</evidence>
<keyword evidence="6 9" id="KW-0067">ATP-binding</keyword>
<evidence type="ECO:0000256" key="9">
    <source>
        <dbReference type="RuleBase" id="RU365094"/>
    </source>
</evidence>
<dbReference type="Gene3D" id="3.40.50.300">
    <property type="entry name" value="P-loop containing nucleotide triphosphate hydrolases"/>
    <property type="match status" value="1"/>
</dbReference>
<dbReference type="Proteomes" id="UP000282654">
    <property type="component" value="Unassembled WGS sequence"/>
</dbReference>
<evidence type="ECO:0000259" key="10">
    <source>
        <dbReference type="PROSITE" id="PS50893"/>
    </source>
</evidence>
<name>A0A3N5BP48_9THEO</name>
<evidence type="ECO:0000313" key="12">
    <source>
        <dbReference type="Proteomes" id="UP000282654"/>
    </source>
</evidence>
<dbReference type="InterPro" id="IPR003593">
    <property type="entry name" value="AAA+_ATPase"/>
</dbReference>
<dbReference type="GO" id="GO:0051301">
    <property type="term" value="P:cell division"/>
    <property type="evidence" value="ECO:0007669"/>
    <property type="project" value="UniProtKB-UniRule"/>
</dbReference>
<dbReference type="InterPro" id="IPR003439">
    <property type="entry name" value="ABC_transporter-like_ATP-bd"/>
</dbReference>
<keyword evidence="7 9" id="KW-0472">Membrane</keyword>
<keyword evidence="4 9" id="KW-0132">Cell division</keyword>
<dbReference type="InterPro" id="IPR017871">
    <property type="entry name" value="ABC_transporter-like_CS"/>
</dbReference>
<evidence type="ECO:0000256" key="4">
    <source>
        <dbReference type="ARBA" id="ARBA00022618"/>
    </source>
</evidence>
<comment type="similarity">
    <text evidence="1 9">Belongs to the ABC transporter superfamily.</text>
</comment>
<evidence type="ECO:0000256" key="3">
    <source>
        <dbReference type="ARBA" id="ARBA00022475"/>
    </source>
</evidence>
<dbReference type="RefSeq" id="WP_123926782.1">
    <property type="nucleotide sequence ID" value="NZ_RKRE01000001.1"/>
</dbReference>
<dbReference type="InterPro" id="IPR005286">
    <property type="entry name" value="Cell_div_FtsE"/>
</dbReference>
<dbReference type="PANTHER" id="PTHR24220">
    <property type="entry name" value="IMPORT ATP-BINDING PROTEIN"/>
    <property type="match status" value="1"/>
</dbReference>
<evidence type="ECO:0000256" key="7">
    <source>
        <dbReference type="ARBA" id="ARBA00023136"/>
    </source>
</evidence>
<dbReference type="PROSITE" id="PS00211">
    <property type="entry name" value="ABC_TRANSPORTER_1"/>
    <property type="match status" value="1"/>
</dbReference>
<reference evidence="11 12" key="1">
    <citation type="submission" date="2018-11" db="EMBL/GenBank/DDBJ databases">
        <title>Genomic Encyclopedia of Type Strains, Phase IV (KMG-IV): sequencing the most valuable type-strain genomes for metagenomic binning, comparative biology and taxonomic classification.</title>
        <authorList>
            <person name="Goeker M."/>
        </authorList>
    </citation>
    <scope>NUCLEOTIDE SEQUENCE [LARGE SCALE GENOMIC DNA]</scope>
    <source>
        <strain evidence="11 12">DSM 102936</strain>
    </source>
</reference>
<dbReference type="SUPFAM" id="SSF52540">
    <property type="entry name" value="P-loop containing nucleoside triphosphate hydrolases"/>
    <property type="match status" value="1"/>
</dbReference>
<protein>
    <recommendedName>
        <fullName evidence="2 9">Cell division ATP-binding protein FtsE</fullName>
    </recommendedName>
</protein>
<gene>
    <name evidence="9" type="primary">ftsE</name>
    <name evidence="11" type="ORF">EDD75_0212</name>
</gene>